<accession>A0A1M5HLH6</accession>
<keyword evidence="1" id="KW-0472">Membrane</keyword>
<reference evidence="4" key="1">
    <citation type="submission" date="2016-11" db="EMBL/GenBank/DDBJ databases">
        <authorList>
            <person name="Varghese N."/>
            <person name="Submissions S."/>
        </authorList>
    </citation>
    <scope>NUCLEOTIDE SEQUENCE [LARGE SCALE GENOMIC DNA]</scope>
    <source>
        <strain evidence="4">DSM 19978</strain>
    </source>
</reference>
<dbReference type="PANTHER" id="PTHR12277:SF81">
    <property type="entry name" value="PROTEIN ABHD13"/>
    <property type="match status" value="1"/>
</dbReference>
<gene>
    <name evidence="3" type="ORF">SAMN05443549_102284</name>
</gene>
<dbReference type="SUPFAM" id="SSF53474">
    <property type="entry name" value="alpha/beta-Hydrolases"/>
    <property type="match status" value="1"/>
</dbReference>
<organism evidence="3 4">
    <name type="scientific">Flavobacterium fluvii</name>
    <dbReference type="NCBI Taxonomy" id="468056"/>
    <lineage>
        <taxon>Bacteria</taxon>
        <taxon>Pseudomonadati</taxon>
        <taxon>Bacteroidota</taxon>
        <taxon>Flavobacteriia</taxon>
        <taxon>Flavobacteriales</taxon>
        <taxon>Flavobacteriaceae</taxon>
        <taxon>Flavobacterium</taxon>
    </lineage>
</organism>
<keyword evidence="1" id="KW-0812">Transmembrane</keyword>
<evidence type="ECO:0000259" key="2">
    <source>
        <dbReference type="Pfam" id="PF12146"/>
    </source>
</evidence>
<sequence>MSKFKKILKWVLILVLVLYVSLCCFYYFSQEKVLFNTSVKLKHEHVFKFSEPFEERYIPMPDKKKLNGVLFKAKESKGLILWFPGGRGMIDSIGVDSKPYTDLKYDLFILNFRGYGKSEGEISSEKQFKQDMQSVYDYFKKEYQEKNIILFGYSAGTGPAASIAASNNPKMLILQAPYYSMENEAQRAFFYLPIPLLSRYEFPIYSYLQKTKCPIVLIHGDNDKKIPAKTSSYRLKEFLKPTDQLIILKGQGHNYYLENAAYLHELSRIIK</sequence>
<feature type="domain" description="Serine aminopeptidase S33" evidence="2">
    <location>
        <begin position="102"/>
        <end position="185"/>
    </location>
</feature>
<proteinExistence type="predicted"/>
<dbReference type="AlphaFoldDB" id="A0A1M5HLH6"/>
<evidence type="ECO:0000256" key="1">
    <source>
        <dbReference type="SAM" id="Phobius"/>
    </source>
</evidence>
<dbReference type="RefSeq" id="WP_073369278.1">
    <property type="nucleotide sequence ID" value="NZ_FQWB01000002.1"/>
</dbReference>
<dbReference type="Proteomes" id="UP000184516">
    <property type="component" value="Unassembled WGS sequence"/>
</dbReference>
<dbReference type="OrthoDB" id="9777090at2"/>
<evidence type="ECO:0000313" key="3">
    <source>
        <dbReference type="EMBL" id="SHG16771.1"/>
    </source>
</evidence>
<dbReference type="STRING" id="468056.SAMN05443549_102284"/>
<name>A0A1M5HLH6_9FLAO</name>
<dbReference type="InterPro" id="IPR022742">
    <property type="entry name" value="Hydrolase_4"/>
</dbReference>
<keyword evidence="4" id="KW-1185">Reference proteome</keyword>
<feature type="transmembrane region" description="Helical" evidence="1">
    <location>
        <begin position="7"/>
        <end position="28"/>
    </location>
</feature>
<dbReference type="InterPro" id="IPR029058">
    <property type="entry name" value="AB_hydrolase_fold"/>
</dbReference>
<dbReference type="Gene3D" id="3.40.50.1820">
    <property type="entry name" value="alpha/beta hydrolase"/>
    <property type="match status" value="1"/>
</dbReference>
<keyword evidence="1" id="KW-1133">Transmembrane helix</keyword>
<evidence type="ECO:0000313" key="4">
    <source>
        <dbReference type="Proteomes" id="UP000184516"/>
    </source>
</evidence>
<dbReference type="EMBL" id="FQWB01000002">
    <property type="protein sequence ID" value="SHG16771.1"/>
    <property type="molecule type" value="Genomic_DNA"/>
</dbReference>
<dbReference type="PANTHER" id="PTHR12277">
    <property type="entry name" value="ALPHA/BETA HYDROLASE DOMAIN-CONTAINING PROTEIN"/>
    <property type="match status" value="1"/>
</dbReference>
<dbReference type="Pfam" id="PF12146">
    <property type="entry name" value="Hydrolase_4"/>
    <property type="match status" value="1"/>
</dbReference>
<protein>
    <recommendedName>
        <fullName evidence="2">Serine aminopeptidase S33 domain-containing protein</fullName>
    </recommendedName>
</protein>